<proteinExistence type="predicted"/>
<feature type="region of interest" description="Disordered" evidence="1">
    <location>
        <begin position="1"/>
        <end position="25"/>
    </location>
</feature>
<comment type="caution">
    <text evidence="2">The sequence shown here is derived from an EMBL/GenBank/DDBJ whole genome shotgun (WGS) entry which is preliminary data.</text>
</comment>
<evidence type="ECO:0000256" key="1">
    <source>
        <dbReference type="SAM" id="MobiDB-lite"/>
    </source>
</evidence>
<feature type="region of interest" description="Disordered" evidence="1">
    <location>
        <begin position="42"/>
        <end position="70"/>
    </location>
</feature>
<gene>
    <name evidence="2" type="ORF">TNCV_1356311</name>
</gene>
<dbReference type="EMBL" id="BMAU01021280">
    <property type="protein sequence ID" value="GFY08220.1"/>
    <property type="molecule type" value="Genomic_DNA"/>
</dbReference>
<dbReference type="AlphaFoldDB" id="A0A8X6SBJ1"/>
<reference evidence="2" key="1">
    <citation type="submission" date="2020-08" db="EMBL/GenBank/DDBJ databases">
        <title>Multicomponent nature underlies the extraordinary mechanical properties of spider dragline silk.</title>
        <authorList>
            <person name="Kono N."/>
            <person name="Nakamura H."/>
            <person name="Mori M."/>
            <person name="Yoshida Y."/>
            <person name="Ohtoshi R."/>
            <person name="Malay A.D."/>
            <person name="Moran D.A.P."/>
            <person name="Tomita M."/>
            <person name="Numata K."/>
            <person name="Arakawa K."/>
        </authorList>
    </citation>
    <scope>NUCLEOTIDE SEQUENCE</scope>
</reference>
<feature type="compositionally biased region" description="Basic and acidic residues" evidence="1">
    <location>
        <begin position="57"/>
        <end position="68"/>
    </location>
</feature>
<organism evidence="2 3">
    <name type="scientific">Trichonephila clavipes</name>
    <name type="common">Golden silk orbweaver</name>
    <name type="synonym">Nephila clavipes</name>
    <dbReference type="NCBI Taxonomy" id="2585209"/>
    <lineage>
        <taxon>Eukaryota</taxon>
        <taxon>Metazoa</taxon>
        <taxon>Ecdysozoa</taxon>
        <taxon>Arthropoda</taxon>
        <taxon>Chelicerata</taxon>
        <taxon>Arachnida</taxon>
        <taxon>Araneae</taxon>
        <taxon>Araneomorphae</taxon>
        <taxon>Entelegynae</taxon>
        <taxon>Araneoidea</taxon>
        <taxon>Nephilidae</taxon>
        <taxon>Trichonephila</taxon>
    </lineage>
</organism>
<dbReference type="Proteomes" id="UP000887159">
    <property type="component" value="Unassembled WGS sequence"/>
</dbReference>
<name>A0A8X6SBJ1_TRICX</name>
<evidence type="ECO:0000313" key="2">
    <source>
        <dbReference type="EMBL" id="GFY08220.1"/>
    </source>
</evidence>
<protein>
    <submittedName>
        <fullName evidence="2">Uncharacterized protein</fullName>
    </submittedName>
</protein>
<sequence length="90" mass="10088">MAQKSGETASAGPAGHYPRIHSPAAHSEGILLGDFREMKKFDQTPYKLPPPTPAHVPAEKRPLEEKSQHFFKRRSKVRITPVVNKNDLCE</sequence>
<evidence type="ECO:0000313" key="3">
    <source>
        <dbReference type="Proteomes" id="UP000887159"/>
    </source>
</evidence>
<keyword evidence="3" id="KW-1185">Reference proteome</keyword>
<accession>A0A8X6SBJ1</accession>